<name>A0AAE4C9G2_9ACTN</name>
<dbReference type="RefSeq" id="WP_310368672.1">
    <property type="nucleotide sequence ID" value="NZ_JAVDYB010000001.1"/>
</dbReference>
<accession>A0AAE4C9G2</accession>
<reference evidence="2" key="1">
    <citation type="submission" date="2023-07" db="EMBL/GenBank/DDBJ databases">
        <title>Sequencing the genomes of 1000 actinobacteria strains.</title>
        <authorList>
            <person name="Klenk H.-P."/>
        </authorList>
    </citation>
    <scope>NUCLEOTIDE SEQUENCE</scope>
    <source>
        <strain evidence="2">DSM 44707</strain>
    </source>
</reference>
<feature type="signal peptide" evidence="1">
    <location>
        <begin position="1"/>
        <end position="31"/>
    </location>
</feature>
<protein>
    <submittedName>
        <fullName evidence="2">Methionine-rich copper-binding protein CopC</fullName>
    </submittedName>
</protein>
<dbReference type="EMBL" id="JAVDYB010000001">
    <property type="protein sequence ID" value="MDR7276506.1"/>
    <property type="molecule type" value="Genomic_DNA"/>
</dbReference>
<dbReference type="AlphaFoldDB" id="A0AAE4C9G2"/>
<dbReference type="Proteomes" id="UP001183643">
    <property type="component" value="Unassembled WGS sequence"/>
</dbReference>
<keyword evidence="3" id="KW-1185">Reference proteome</keyword>
<proteinExistence type="predicted"/>
<feature type="chain" id="PRO_5042098720" evidence="1">
    <location>
        <begin position="32"/>
        <end position="148"/>
    </location>
</feature>
<comment type="caution">
    <text evidence="2">The sequence shown here is derived from an EMBL/GenBank/DDBJ whole genome shotgun (WGS) entry which is preliminary data.</text>
</comment>
<evidence type="ECO:0000313" key="2">
    <source>
        <dbReference type="EMBL" id="MDR7276506.1"/>
    </source>
</evidence>
<evidence type="ECO:0000313" key="3">
    <source>
        <dbReference type="Proteomes" id="UP001183643"/>
    </source>
</evidence>
<gene>
    <name evidence="2" type="ORF">J2S41_003284</name>
</gene>
<evidence type="ECO:0000256" key="1">
    <source>
        <dbReference type="SAM" id="SignalP"/>
    </source>
</evidence>
<organism evidence="2 3">
    <name type="scientific">Catenuloplanes atrovinosus</name>
    <dbReference type="NCBI Taxonomy" id="137266"/>
    <lineage>
        <taxon>Bacteria</taxon>
        <taxon>Bacillati</taxon>
        <taxon>Actinomycetota</taxon>
        <taxon>Actinomycetes</taxon>
        <taxon>Micromonosporales</taxon>
        <taxon>Micromonosporaceae</taxon>
        <taxon>Catenuloplanes</taxon>
    </lineage>
</organism>
<keyword evidence="1" id="KW-0732">Signal</keyword>
<sequence>MTLVPRMLARLLAVVAVAATGLVVSASSAQAAIHIYRPPEGTCVGTQVLRCMELHYDDRLHRFRLWVEVTDAAGGTAYDVDIVEARADDGHSWGDNVYSSRWERLVSGYDTCQGTTETVVISALFFWRNSATNNHDEERRTSSVTVTC</sequence>